<organism evidence="1 2">
    <name type="scientific">Scortum barcoo</name>
    <name type="common">barcoo grunter</name>
    <dbReference type="NCBI Taxonomy" id="214431"/>
    <lineage>
        <taxon>Eukaryota</taxon>
        <taxon>Metazoa</taxon>
        <taxon>Chordata</taxon>
        <taxon>Craniata</taxon>
        <taxon>Vertebrata</taxon>
        <taxon>Euteleostomi</taxon>
        <taxon>Actinopterygii</taxon>
        <taxon>Neopterygii</taxon>
        <taxon>Teleostei</taxon>
        <taxon>Neoteleostei</taxon>
        <taxon>Acanthomorphata</taxon>
        <taxon>Eupercaria</taxon>
        <taxon>Centrarchiformes</taxon>
        <taxon>Terapontoidei</taxon>
        <taxon>Terapontidae</taxon>
        <taxon>Scortum</taxon>
    </lineage>
</organism>
<reference evidence="1" key="1">
    <citation type="submission" date="2022-04" db="EMBL/GenBank/DDBJ databases">
        <title>Jade perch genome.</title>
        <authorList>
            <person name="Chao B."/>
        </authorList>
    </citation>
    <scope>NUCLEOTIDE SEQUENCE</scope>
    <source>
        <strain evidence="1">CB-2022</strain>
    </source>
</reference>
<sequence length="109" mass="12265">MLAADSRWNPTAITDAFISGLDEGIKDQLAPHATSNNFEDLADRIDNSLQEREAECRRSIRRSSKSQGVPWDYGEFHRSSSAPAHEEPMQLSCTKLAPKERQRHLKEGA</sequence>
<gene>
    <name evidence="1" type="ORF">L3Q82_003243</name>
</gene>
<comment type="caution">
    <text evidence="1">The sequence shown here is derived from an EMBL/GenBank/DDBJ whole genome shotgun (WGS) entry which is preliminary data.</text>
</comment>
<accession>A0ACB8VTJ3</accession>
<name>A0ACB8VTJ3_9TELE</name>
<keyword evidence="2" id="KW-1185">Reference proteome</keyword>
<dbReference type="EMBL" id="CM041548">
    <property type="protein sequence ID" value="KAI3358237.1"/>
    <property type="molecule type" value="Genomic_DNA"/>
</dbReference>
<evidence type="ECO:0000313" key="1">
    <source>
        <dbReference type="EMBL" id="KAI3358237.1"/>
    </source>
</evidence>
<dbReference type="Proteomes" id="UP000831701">
    <property type="component" value="Chromosome 18"/>
</dbReference>
<evidence type="ECO:0000313" key="2">
    <source>
        <dbReference type="Proteomes" id="UP000831701"/>
    </source>
</evidence>
<protein>
    <submittedName>
        <fullName evidence="1">Uncharacterized protein</fullName>
    </submittedName>
</protein>
<proteinExistence type="predicted"/>